<comment type="similarity">
    <text evidence="3">Belongs to the acetyltransferase family. RimJ subfamily.</text>
</comment>
<feature type="domain" description="N-acetyltransferase" evidence="4">
    <location>
        <begin position="4"/>
        <end position="163"/>
    </location>
</feature>
<dbReference type="EMBL" id="RDSR01000001">
    <property type="protein sequence ID" value="RNE67380.1"/>
    <property type="molecule type" value="Genomic_DNA"/>
</dbReference>
<dbReference type="PANTHER" id="PTHR43792:SF8">
    <property type="entry name" value="[RIBOSOMAL PROTEIN US5]-ALANINE N-ACETYLTRANSFERASE"/>
    <property type="match status" value="1"/>
</dbReference>
<name>A0A3M8LPG0_9MICO</name>
<dbReference type="Pfam" id="PF13302">
    <property type="entry name" value="Acetyltransf_3"/>
    <property type="match status" value="1"/>
</dbReference>
<keyword evidence="1 5" id="KW-0808">Transferase</keyword>
<dbReference type="GO" id="GO:0008999">
    <property type="term" value="F:protein-N-terminal-alanine acetyltransferase activity"/>
    <property type="evidence" value="ECO:0007669"/>
    <property type="project" value="TreeGrafter"/>
</dbReference>
<dbReference type="RefSeq" id="WP_123044410.1">
    <property type="nucleotide sequence ID" value="NZ_RDSR01000001.1"/>
</dbReference>
<accession>A0A3M8LPG0</accession>
<evidence type="ECO:0000313" key="5">
    <source>
        <dbReference type="EMBL" id="RNE67380.1"/>
    </source>
</evidence>
<dbReference type="Gene3D" id="3.40.630.30">
    <property type="match status" value="1"/>
</dbReference>
<dbReference type="InterPro" id="IPR051531">
    <property type="entry name" value="N-acetyltransferase"/>
</dbReference>
<dbReference type="GO" id="GO:0005737">
    <property type="term" value="C:cytoplasm"/>
    <property type="evidence" value="ECO:0007669"/>
    <property type="project" value="TreeGrafter"/>
</dbReference>
<evidence type="ECO:0000256" key="3">
    <source>
        <dbReference type="ARBA" id="ARBA00038502"/>
    </source>
</evidence>
<evidence type="ECO:0000313" key="6">
    <source>
        <dbReference type="Proteomes" id="UP000279859"/>
    </source>
</evidence>
<protein>
    <submittedName>
        <fullName evidence="5">N-acetyltransferase</fullName>
    </submittedName>
</protein>
<dbReference type="PROSITE" id="PS51186">
    <property type="entry name" value="GNAT"/>
    <property type="match status" value="1"/>
</dbReference>
<keyword evidence="6" id="KW-1185">Reference proteome</keyword>
<reference evidence="5 6" key="1">
    <citation type="submission" date="2018-11" db="EMBL/GenBank/DDBJ databases">
        <title>Cryobacterium sp. nov., isolated from rhizosphere soil of lettuce.</title>
        <authorList>
            <person name="Wang Y."/>
        </authorList>
    </citation>
    <scope>NUCLEOTIDE SEQUENCE [LARGE SCALE GENOMIC DNA]</scope>
    <source>
        <strain evidence="5 6">NEAU-85</strain>
    </source>
</reference>
<dbReference type="AlphaFoldDB" id="A0A3M8LPG0"/>
<organism evidence="5 6">
    <name type="scientific">Cryobacterium tepidiphilum</name>
    <dbReference type="NCBI Taxonomy" id="2486026"/>
    <lineage>
        <taxon>Bacteria</taxon>
        <taxon>Bacillati</taxon>
        <taxon>Actinomycetota</taxon>
        <taxon>Actinomycetes</taxon>
        <taxon>Micrococcales</taxon>
        <taxon>Microbacteriaceae</taxon>
        <taxon>Cryobacterium</taxon>
    </lineage>
</organism>
<dbReference type="Proteomes" id="UP000279859">
    <property type="component" value="Unassembled WGS sequence"/>
</dbReference>
<proteinExistence type="inferred from homology"/>
<keyword evidence="2" id="KW-0012">Acyltransferase</keyword>
<evidence type="ECO:0000256" key="1">
    <source>
        <dbReference type="ARBA" id="ARBA00022679"/>
    </source>
</evidence>
<dbReference type="PANTHER" id="PTHR43792">
    <property type="entry name" value="GNAT FAMILY, PUTATIVE (AFU_ORTHOLOGUE AFUA_3G00765)-RELATED-RELATED"/>
    <property type="match status" value="1"/>
</dbReference>
<evidence type="ECO:0000259" key="4">
    <source>
        <dbReference type="PROSITE" id="PS51186"/>
    </source>
</evidence>
<sequence>MSALHLEPWSDAGLDVLRRQNTPAMTRHLGGPELEEAVGGRHQRYLHLEDGEMMVVRLGEVAIGSIGYWARSWDGHEVYETGYAIFSEFGGHGYATAALRLVASRAALRATRRHLHAFPRVDHAASNAVCRRAGFELVGTSSFEYPKGTWAESNDWRMDLTGLV</sequence>
<dbReference type="SUPFAM" id="SSF55729">
    <property type="entry name" value="Acyl-CoA N-acyltransferases (Nat)"/>
    <property type="match status" value="1"/>
</dbReference>
<comment type="caution">
    <text evidence="5">The sequence shown here is derived from an EMBL/GenBank/DDBJ whole genome shotgun (WGS) entry which is preliminary data.</text>
</comment>
<dbReference type="InterPro" id="IPR016181">
    <property type="entry name" value="Acyl_CoA_acyltransferase"/>
</dbReference>
<dbReference type="OrthoDB" id="9809583at2"/>
<dbReference type="InterPro" id="IPR000182">
    <property type="entry name" value="GNAT_dom"/>
</dbReference>
<evidence type="ECO:0000256" key="2">
    <source>
        <dbReference type="ARBA" id="ARBA00023315"/>
    </source>
</evidence>
<gene>
    <name evidence="5" type="ORF">EEJ31_00995</name>
</gene>